<dbReference type="EMBL" id="SNRW01038694">
    <property type="protein sequence ID" value="KAA6353129.1"/>
    <property type="molecule type" value="Genomic_DNA"/>
</dbReference>
<evidence type="ECO:0000313" key="2">
    <source>
        <dbReference type="EMBL" id="KAA6353129.1"/>
    </source>
</evidence>
<evidence type="ECO:0000256" key="1">
    <source>
        <dbReference type="SAM" id="MobiDB-lite"/>
    </source>
</evidence>
<protein>
    <submittedName>
        <fullName evidence="2">Uncharacterized protein</fullName>
    </submittedName>
</protein>
<feature type="region of interest" description="Disordered" evidence="1">
    <location>
        <begin position="211"/>
        <end position="272"/>
    </location>
</feature>
<feature type="non-terminal residue" evidence="2">
    <location>
        <position position="1"/>
    </location>
</feature>
<accession>A0A5J4T3W1</accession>
<dbReference type="AlphaFoldDB" id="A0A5J4T3W1"/>
<feature type="region of interest" description="Disordered" evidence="1">
    <location>
        <begin position="26"/>
        <end position="46"/>
    </location>
</feature>
<sequence>SNCKANNYGYTQLRQIGPKPIILYQKEEEEEEEEEKKKKKKKKKKEEIRNIYNELKQVQQNYTPSNFVDMVRRERQTVQLITGEEQKGAEYGSLESTGQSISGKAFEIGSGAYIKTFSINTKKSSKEIKQQANSQVSIPLFYCFLHSNFRSANRDQEYQLIEPSANRKEEQQIIKEYINWINQLEKEYKEYKPTQQELKNQQKQFQYIPVIDKKQQQDNKKEEEQEEEEEEKERRNKKEKHQKKKEEEKKKNKEKENQKKKEGKKKKKLKDK</sequence>
<feature type="compositionally biased region" description="Basic and acidic residues" evidence="1">
    <location>
        <begin position="211"/>
        <end position="223"/>
    </location>
</feature>
<reference evidence="2 3" key="1">
    <citation type="submission" date="2019-03" db="EMBL/GenBank/DDBJ databases">
        <title>Single cell metagenomics reveals metabolic interactions within the superorganism composed of flagellate Streblomastix strix and complex community of Bacteroidetes bacteria on its surface.</title>
        <authorList>
            <person name="Treitli S.C."/>
            <person name="Kolisko M."/>
            <person name="Husnik F."/>
            <person name="Keeling P."/>
            <person name="Hampl V."/>
        </authorList>
    </citation>
    <scope>NUCLEOTIDE SEQUENCE [LARGE SCALE GENOMIC DNA]</scope>
    <source>
        <strain evidence="2">ST1C</strain>
    </source>
</reference>
<dbReference type="Proteomes" id="UP000324800">
    <property type="component" value="Unassembled WGS sequence"/>
</dbReference>
<feature type="compositionally biased region" description="Basic residues" evidence="1">
    <location>
        <begin position="261"/>
        <end position="272"/>
    </location>
</feature>
<name>A0A5J4T3W1_9EUKA</name>
<proteinExistence type="predicted"/>
<comment type="caution">
    <text evidence="2">The sequence shown here is derived from an EMBL/GenBank/DDBJ whole genome shotgun (WGS) entry which is preliminary data.</text>
</comment>
<feature type="compositionally biased region" description="Basic and acidic residues" evidence="1">
    <location>
        <begin position="244"/>
        <end position="260"/>
    </location>
</feature>
<gene>
    <name evidence="2" type="ORF">EZS28_051344</name>
</gene>
<organism evidence="2 3">
    <name type="scientific">Streblomastix strix</name>
    <dbReference type="NCBI Taxonomy" id="222440"/>
    <lineage>
        <taxon>Eukaryota</taxon>
        <taxon>Metamonada</taxon>
        <taxon>Preaxostyla</taxon>
        <taxon>Oxymonadida</taxon>
        <taxon>Streblomastigidae</taxon>
        <taxon>Streblomastix</taxon>
    </lineage>
</organism>
<evidence type="ECO:0000313" key="3">
    <source>
        <dbReference type="Proteomes" id="UP000324800"/>
    </source>
</evidence>